<dbReference type="AlphaFoldDB" id="A0AAQ4FFV0"/>
<evidence type="ECO:0000313" key="1">
    <source>
        <dbReference type="EMBL" id="KAK8785492.1"/>
    </source>
</evidence>
<comment type="caution">
    <text evidence="1">The sequence shown here is derived from an EMBL/GenBank/DDBJ whole genome shotgun (WGS) entry which is preliminary data.</text>
</comment>
<dbReference type="PANTHER" id="PTHR45702:SF2">
    <property type="entry name" value="KUZBANIAN, ISOFORM A"/>
    <property type="match status" value="1"/>
</dbReference>
<accession>A0AAQ4FFV0</accession>
<name>A0AAQ4FFV0_AMBAM</name>
<dbReference type="GO" id="GO:0004222">
    <property type="term" value="F:metalloendopeptidase activity"/>
    <property type="evidence" value="ECO:0007669"/>
    <property type="project" value="TreeGrafter"/>
</dbReference>
<dbReference type="PANTHER" id="PTHR45702">
    <property type="entry name" value="ADAM10/ADAM17 METALLOPEPTIDASE FAMILY MEMBER"/>
    <property type="match status" value="1"/>
</dbReference>
<dbReference type="GO" id="GO:0007219">
    <property type="term" value="P:Notch signaling pathway"/>
    <property type="evidence" value="ECO:0007669"/>
    <property type="project" value="TreeGrafter"/>
</dbReference>
<dbReference type="InterPro" id="IPR051489">
    <property type="entry name" value="ADAM_Metalloproteinase"/>
</dbReference>
<organism evidence="1 2">
    <name type="scientific">Amblyomma americanum</name>
    <name type="common">Lone star tick</name>
    <dbReference type="NCBI Taxonomy" id="6943"/>
    <lineage>
        <taxon>Eukaryota</taxon>
        <taxon>Metazoa</taxon>
        <taxon>Ecdysozoa</taxon>
        <taxon>Arthropoda</taxon>
        <taxon>Chelicerata</taxon>
        <taxon>Arachnida</taxon>
        <taxon>Acari</taxon>
        <taxon>Parasitiformes</taxon>
        <taxon>Ixodida</taxon>
        <taxon>Ixodoidea</taxon>
        <taxon>Ixodidae</taxon>
        <taxon>Amblyomminae</taxon>
        <taxon>Amblyomma</taxon>
    </lineage>
</organism>
<reference evidence="1 2" key="1">
    <citation type="journal article" date="2023" name="Arcadia Sci">
        <title>De novo assembly of a long-read Amblyomma americanum tick genome.</title>
        <authorList>
            <person name="Chou S."/>
            <person name="Poskanzer K.E."/>
            <person name="Rollins M."/>
            <person name="Thuy-Boun P.S."/>
        </authorList>
    </citation>
    <scope>NUCLEOTIDE SEQUENCE [LARGE SCALE GENOMIC DNA]</scope>
    <source>
        <strain evidence="1">F_SG_1</strain>
        <tissue evidence="1">Salivary glands</tissue>
    </source>
</reference>
<dbReference type="EMBL" id="JARKHS020003519">
    <property type="protein sequence ID" value="KAK8785492.1"/>
    <property type="molecule type" value="Genomic_DNA"/>
</dbReference>
<dbReference type="GO" id="GO:0006509">
    <property type="term" value="P:membrane protein ectodomain proteolysis"/>
    <property type="evidence" value="ECO:0007669"/>
    <property type="project" value="TreeGrafter"/>
</dbReference>
<protein>
    <submittedName>
        <fullName evidence="1">Uncharacterized protein</fullName>
    </submittedName>
</protein>
<gene>
    <name evidence="1" type="ORF">V5799_008139</name>
</gene>
<dbReference type="Proteomes" id="UP001321473">
    <property type="component" value="Unassembled WGS sequence"/>
</dbReference>
<keyword evidence="2" id="KW-1185">Reference proteome</keyword>
<dbReference type="GO" id="GO:0005886">
    <property type="term" value="C:plasma membrane"/>
    <property type="evidence" value="ECO:0007669"/>
    <property type="project" value="TreeGrafter"/>
</dbReference>
<evidence type="ECO:0000313" key="2">
    <source>
        <dbReference type="Proteomes" id="UP001321473"/>
    </source>
</evidence>
<sequence length="199" mass="22648">MFLRLQDTLGLASYGKENARVLNHFVRHYEPLSYEPVDVHGRARWKRSAHHRSRPEERSVEVAFTALKREFRLRLVRDRTSFTDDFMLVTNRGPVDVNLDHLYSGRVVGHPDSRVVGAIMGGVFVGRIALPWEDEEYHVERASRFFPATNGSFHSVLYSSRDVLRAPGGPFCGVRAATRVRCCCCCVRRNVTGSKNTTP</sequence>
<proteinExistence type="predicted"/>